<name>A0ACB0JG56_TRIPR</name>
<evidence type="ECO:0000313" key="2">
    <source>
        <dbReference type="Proteomes" id="UP001177021"/>
    </source>
</evidence>
<accession>A0ACB0JG56</accession>
<dbReference type="EMBL" id="CASHSV030000034">
    <property type="protein sequence ID" value="CAJ2644058.1"/>
    <property type="molecule type" value="Genomic_DNA"/>
</dbReference>
<protein>
    <submittedName>
        <fullName evidence="1">Uncharacterized protein</fullName>
    </submittedName>
</protein>
<comment type="caution">
    <text evidence="1">The sequence shown here is derived from an EMBL/GenBank/DDBJ whole genome shotgun (WGS) entry which is preliminary data.</text>
</comment>
<sequence>MKTKIFKLVEFLIKKGKVNKEEPPYDLKEAFSKFTNGENDMSKDQLLQFMVEYQGEQNCTLLDLEPIFEKLLQNGSSSNESTSDIAGLSLDKFIDFLLLDDFNGPLKNEVHHDMNAPLSHYFMYTGHNSYLTGNQLTSESSDEPIIEALKQGVRVIELDLWASTKHGGIKVVHGRTLTTPVPLTKCLESIKEHAFVKSDFPVILTLEDHLTPKLQAKFAEVAVQIFGEMLYCPQTDFLTEFPSPASLKKMIVISTKPPKEYPQPDGVSNQVPNGSESSEDETWELQDSIVKLDKEDINTSDYKSNQQSPREYRQLITIHGGKSEGTMKDRLKVDDGKVRRLSLSEKKLKTASESHGADLIRFTQKNILRIFPKGERVKSSNFRPHLGWMYGAQMVAFNMQGYGKSLRLMQGMFKANGGCGYVKKPEFLIQEGADSEVFDPKRTLPVKQILKVKVYKGVGWKSDFSRTHFDRFSPPDFYTKVCIVGVGADCTKKRTRVKMDNWYPVWDEEFEFQLTVPELALLRIEVKDKDQTKDDFAGQTCFPVSELRCGFRSVRLCDRKGKELKSVKLLLRFELETL</sequence>
<gene>
    <name evidence="1" type="ORF">MILVUS5_LOCUS13174</name>
</gene>
<organism evidence="1 2">
    <name type="scientific">Trifolium pratense</name>
    <name type="common">Red clover</name>
    <dbReference type="NCBI Taxonomy" id="57577"/>
    <lineage>
        <taxon>Eukaryota</taxon>
        <taxon>Viridiplantae</taxon>
        <taxon>Streptophyta</taxon>
        <taxon>Embryophyta</taxon>
        <taxon>Tracheophyta</taxon>
        <taxon>Spermatophyta</taxon>
        <taxon>Magnoliopsida</taxon>
        <taxon>eudicotyledons</taxon>
        <taxon>Gunneridae</taxon>
        <taxon>Pentapetalae</taxon>
        <taxon>rosids</taxon>
        <taxon>fabids</taxon>
        <taxon>Fabales</taxon>
        <taxon>Fabaceae</taxon>
        <taxon>Papilionoideae</taxon>
        <taxon>50 kb inversion clade</taxon>
        <taxon>NPAAA clade</taxon>
        <taxon>Hologalegina</taxon>
        <taxon>IRL clade</taxon>
        <taxon>Trifolieae</taxon>
        <taxon>Trifolium</taxon>
    </lineage>
</organism>
<evidence type="ECO:0000313" key="1">
    <source>
        <dbReference type="EMBL" id="CAJ2644058.1"/>
    </source>
</evidence>
<proteinExistence type="predicted"/>
<keyword evidence="2" id="KW-1185">Reference proteome</keyword>
<reference evidence="1" key="1">
    <citation type="submission" date="2023-10" db="EMBL/GenBank/DDBJ databases">
        <authorList>
            <person name="Rodriguez Cubillos JULIANA M."/>
            <person name="De Vega J."/>
        </authorList>
    </citation>
    <scope>NUCLEOTIDE SEQUENCE</scope>
</reference>
<dbReference type="Proteomes" id="UP001177021">
    <property type="component" value="Unassembled WGS sequence"/>
</dbReference>